<keyword evidence="1" id="KW-0472">Membrane</keyword>
<sequence length="81" mass="9072">MDILSRTVNEAYEYVQSNYAKTRASMVRNYLATAGAFLAILFTAIQTICALYQYKGKGKSLYTISLETFGIIDDDDPALLF</sequence>
<keyword evidence="1" id="KW-1133">Transmembrane helix</keyword>
<evidence type="ECO:0000256" key="1">
    <source>
        <dbReference type="SAM" id="Phobius"/>
    </source>
</evidence>
<dbReference type="EMBL" id="JASCZI010241742">
    <property type="protein sequence ID" value="MED6206158.1"/>
    <property type="molecule type" value="Genomic_DNA"/>
</dbReference>
<accession>A0ABU6YA95</accession>
<reference evidence="2 3" key="1">
    <citation type="journal article" date="2023" name="Plants (Basel)">
        <title>Bridging the Gap: Combining Genomics and Transcriptomics Approaches to Understand Stylosanthes scabra, an Orphan Legume from the Brazilian Caatinga.</title>
        <authorList>
            <person name="Ferreira-Neto J.R.C."/>
            <person name="da Silva M.D."/>
            <person name="Binneck E."/>
            <person name="de Melo N.F."/>
            <person name="da Silva R.H."/>
            <person name="de Melo A.L.T.M."/>
            <person name="Pandolfi V."/>
            <person name="Bustamante F.O."/>
            <person name="Brasileiro-Vidal A.C."/>
            <person name="Benko-Iseppon A.M."/>
        </authorList>
    </citation>
    <scope>NUCLEOTIDE SEQUENCE [LARGE SCALE GENOMIC DNA]</scope>
    <source>
        <tissue evidence="2">Leaves</tissue>
    </source>
</reference>
<organism evidence="2 3">
    <name type="scientific">Stylosanthes scabra</name>
    <dbReference type="NCBI Taxonomy" id="79078"/>
    <lineage>
        <taxon>Eukaryota</taxon>
        <taxon>Viridiplantae</taxon>
        <taxon>Streptophyta</taxon>
        <taxon>Embryophyta</taxon>
        <taxon>Tracheophyta</taxon>
        <taxon>Spermatophyta</taxon>
        <taxon>Magnoliopsida</taxon>
        <taxon>eudicotyledons</taxon>
        <taxon>Gunneridae</taxon>
        <taxon>Pentapetalae</taxon>
        <taxon>rosids</taxon>
        <taxon>fabids</taxon>
        <taxon>Fabales</taxon>
        <taxon>Fabaceae</taxon>
        <taxon>Papilionoideae</taxon>
        <taxon>50 kb inversion clade</taxon>
        <taxon>dalbergioids sensu lato</taxon>
        <taxon>Dalbergieae</taxon>
        <taxon>Pterocarpus clade</taxon>
        <taxon>Stylosanthes</taxon>
    </lineage>
</organism>
<proteinExistence type="predicted"/>
<comment type="caution">
    <text evidence="2">The sequence shown here is derived from an EMBL/GenBank/DDBJ whole genome shotgun (WGS) entry which is preliminary data.</text>
</comment>
<keyword evidence="3" id="KW-1185">Reference proteome</keyword>
<feature type="transmembrane region" description="Helical" evidence="1">
    <location>
        <begin position="30"/>
        <end position="52"/>
    </location>
</feature>
<keyword evidence="1" id="KW-0812">Transmembrane</keyword>
<dbReference type="Proteomes" id="UP001341840">
    <property type="component" value="Unassembled WGS sequence"/>
</dbReference>
<name>A0ABU6YA95_9FABA</name>
<protein>
    <submittedName>
        <fullName evidence="2">Uncharacterized protein</fullName>
    </submittedName>
</protein>
<evidence type="ECO:0000313" key="3">
    <source>
        <dbReference type="Proteomes" id="UP001341840"/>
    </source>
</evidence>
<gene>
    <name evidence="2" type="ORF">PIB30_024321</name>
</gene>
<evidence type="ECO:0000313" key="2">
    <source>
        <dbReference type="EMBL" id="MED6206158.1"/>
    </source>
</evidence>